<dbReference type="EMBL" id="LGRX02022697">
    <property type="protein sequence ID" value="KAK3255359.1"/>
    <property type="molecule type" value="Genomic_DNA"/>
</dbReference>
<sequence>MVRTCSIADCSGASKWTQWKQELEMDQIPSEISNSTRCKALLDVLGSDQNYYEKCYRQEASSRNYDVCCDLYSELLAEGCWCTASGLDQSYQEYGETSSVGLLLPEAYRAEVCHDVNSSRWSPLIKGKQCSINSTIASVEGLNAVACTWEFTWIGGTNVDTLGSGTEFMLRCGEKASVAVNQEWCCQAVMPAIENKCLCFDTRHSGSLTESYLTLIANIADFCGIDHSYDESCRDFKDARYLPMNSSSAAYDNRIWNIQRMVDASSEVESQTLAANYSSYEEFAAASAGQGIEFLHHMPSCQSAQTIPPSCFAYVQQLIAYGSQMCEDSMAFALCGNVNDQCSDYEFSVAGFGFSTGTADEMITFETLLGYLWNQRFGSSALEGCMDRGSSETLEDYIDATCREMTSRCSEHSEATATMLQECLDQDTELCLQPEHGDSYSLDQMYLCALYEGRYAEDGRPDYTCDAMLFHVKKLDHRWNYAVCAHNSTLTNMCYYSANLHSCSMGDITAVEDVGWFTEEYASYIADGTQAGTCMMHDDCPYNFFCSLVVHDGSAGDRSSGLCMLCAWCEGCQQNANDTAAWSLQSAEPSCGHCPCDTECAPGCTEDMRSNFQCDLECFNEACAWDNFNCMWQDSVTCPADSIQEVTGVNYVTDQASASCCRVQTPGSNGAIEVAARIDTFGQADMPITPENKDPEDSDTVLARYITRKNIIIAGVFIVAGRADPTECDIPEKFKKLYPEGCTSGENVNTEPYGVDSLFQIGTDFYDPVRLSLGNPL</sequence>
<gene>
    <name evidence="1" type="ORF">CYMTET_35454</name>
</gene>
<dbReference type="Proteomes" id="UP001190700">
    <property type="component" value="Unassembled WGS sequence"/>
</dbReference>
<organism evidence="1 2">
    <name type="scientific">Cymbomonas tetramitiformis</name>
    <dbReference type="NCBI Taxonomy" id="36881"/>
    <lineage>
        <taxon>Eukaryota</taxon>
        <taxon>Viridiplantae</taxon>
        <taxon>Chlorophyta</taxon>
        <taxon>Pyramimonadophyceae</taxon>
        <taxon>Pyramimonadales</taxon>
        <taxon>Pyramimonadaceae</taxon>
        <taxon>Cymbomonas</taxon>
    </lineage>
</organism>
<evidence type="ECO:0000313" key="1">
    <source>
        <dbReference type="EMBL" id="KAK3255359.1"/>
    </source>
</evidence>
<reference evidence="1 2" key="1">
    <citation type="journal article" date="2015" name="Genome Biol. Evol.">
        <title>Comparative Genomics of a Bacterivorous Green Alga Reveals Evolutionary Causalities and Consequences of Phago-Mixotrophic Mode of Nutrition.</title>
        <authorList>
            <person name="Burns J.A."/>
            <person name="Paasch A."/>
            <person name="Narechania A."/>
            <person name="Kim E."/>
        </authorList>
    </citation>
    <scope>NUCLEOTIDE SEQUENCE [LARGE SCALE GENOMIC DNA]</scope>
    <source>
        <strain evidence="1 2">PLY_AMNH</strain>
    </source>
</reference>
<protein>
    <submittedName>
        <fullName evidence="1">Uncharacterized protein</fullName>
    </submittedName>
</protein>
<name>A0AAE0F9B2_9CHLO</name>
<accession>A0AAE0F9B2</accession>
<dbReference type="AlphaFoldDB" id="A0AAE0F9B2"/>
<evidence type="ECO:0000313" key="2">
    <source>
        <dbReference type="Proteomes" id="UP001190700"/>
    </source>
</evidence>
<comment type="caution">
    <text evidence="1">The sequence shown here is derived from an EMBL/GenBank/DDBJ whole genome shotgun (WGS) entry which is preliminary data.</text>
</comment>
<proteinExistence type="predicted"/>
<keyword evidence="2" id="KW-1185">Reference proteome</keyword>